<feature type="region of interest" description="Disordered" evidence="7">
    <location>
        <begin position="1"/>
        <end position="20"/>
    </location>
</feature>
<dbReference type="OrthoDB" id="9813719at2"/>
<dbReference type="GO" id="GO:0003677">
    <property type="term" value="F:DNA binding"/>
    <property type="evidence" value="ECO:0007669"/>
    <property type="project" value="TreeGrafter"/>
</dbReference>
<dbReference type="SUPFAM" id="SSF53335">
    <property type="entry name" value="S-adenosyl-L-methionine-dependent methyltransferases"/>
    <property type="match status" value="1"/>
</dbReference>
<evidence type="ECO:0000256" key="3">
    <source>
        <dbReference type="ARBA" id="ARBA00022679"/>
    </source>
</evidence>
<dbReference type="Gene3D" id="3.40.50.150">
    <property type="entry name" value="Vaccinia Virus protein VP39"/>
    <property type="match status" value="1"/>
</dbReference>
<evidence type="ECO:0000256" key="7">
    <source>
        <dbReference type="SAM" id="MobiDB-lite"/>
    </source>
</evidence>
<dbReference type="GO" id="GO:0003886">
    <property type="term" value="F:DNA (cytosine-5-)-methyltransferase activity"/>
    <property type="evidence" value="ECO:0007669"/>
    <property type="project" value="UniProtKB-EC"/>
</dbReference>
<evidence type="ECO:0000256" key="4">
    <source>
        <dbReference type="ARBA" id="ARBA00022691"/>
    </source>
</evidence>
<evidence type="ECO:0000313" key="9">
    <source>
        <dbReference type="Proteomes" id="UP000198937"/>
    </source>
</evidence>
<dbReference type="PRINTS" id="PR00105">
    <property type="entry name" value="C5METTRFRASE"/>
</dbReference>
<dbReference type="GO" id="GO:0044027">
    <property type="term" value="P:negative regulation of gene expression via chromosomal CpG island methylation"/>
    <property type="evidence" value="ECO:0007669"/>
    <property type="project" value="TreeGrafter"/>
</dbReference>
<dbReference type="PANTHER" id="PTHR10629:SF52">
    <property type="entry name" value="DNA (CYTOSINE-5)-METHYLTRANSFERASE 1"/>
    <property type="match status" value="1"/>
</dbReference>
<sequence>MVVDERSIRSAQAGSDDDPLTSVELFTGTGGLAEGLHLAGFRHLLAVESYHRACESLRYNRAVDCANLAAAAKSVPAASDPWPLYEGKVQDVNFHPFSGKVHVLAGGVPCQPWSIAGKSQDIEEKIGGERNLWPEMFRAAHEARPDVVIAENVIGLTRPSFKDYYEYILDGLRVPHEERLEGEHWRHHHERLRKRIKAKDVPDEDRYIVKGVPLNAADYGVPQLRKRLFIVAFRASLNVEWIPPEPTHSRSSLIRDLLNGEYWVRHGVPPRKGLADSLTEMLPDDKAPWRTVRDGIKGLDEPALDRKHSGGPLHHVGWPGARMYRGHQPSDLDLPSKTIKAGVHGVAGGELTVIDRLGRYRYMTVREVARLMTFDDEWKLDGSRGPQMRQLGNAVPVALAKVVGDSVRAQLRPKG</sequence>
<evidence type="ECO:0000256" key="5">
    <source>
        <dbReference type="ARBA" id="ARBA00022747"/>
    </source>
</evidence>
<keyword evidence="5" id="KW-0680">Restriction system</keyword>
<organism evidence="8 9">
    <name type="scientific">Micromonospora yangpuensis</name>
    <dbReference type="NCBI Taxonomy" id="683228"/>
    <lineage>
        <taxon>Bacteria</taxon>
        <taxon>Bacillati</taxon>
        <taxon>Actinomycetota</taxon>
        <taxon>Actinomycetes</taxon>
        <taxon>Micromonosporales</taxon>
        <taxon>Micromonosporaceae</taxon>
        <taxon>Micromonospora</taxon>
    </lineage>
</organism>
<comment type="similarity">
    <text evidence="6">Belongs to the class I-like SAM-binding methyltransferase superfamily. C5-methyltransferase family.</text>
</comment>
<dbReference type="GO" id="GO:0032259">
    <property type="term" value="P:methylation"/>
    <property type="evidence" value="ECO:0007669"/>
    <property type="project" value="UniProtKB-KW"/>
</dbReference>
<evidence type="ECO:0000313" key="8">
    <source>
        <dbReference type="EMBL" id="SCL48867.1"/>
    </source>
</evidence>
<keyword evidence="9" id="KW-1185">Reference proteome</keyword>
<name>A0A1C6U4B2_9ACTN</name>
<dbReference type="InterPro" id="IPR031303">
    <property type="entry name" value="C5_meth_CS"/>
</dbReference>
<reference evidence="8 9" key="1">
    <citation type="submission" date="2016-06" db="EMBL/GenBank/DDBJ databases">
        <authorList>
            <person name="Kjaerup R.B."/>
            <person name="Dalgaard T.S."/>
            <person name="Juul-Madsen H.R."/>
        </authorList>
    </citation>
    <scope>NUCLEOTIDE SEQUENCE [LARGE SCALE GENOMIC DNA]</scope>
    <source>
        <strain evidence="8 9">DSM 45577</strain>
    </source>
</reference>
<dbReference type="EC" id="2.1.1.37" evidence="1"/>
<keyword evidence="2 6" id="KW-0489">Methyltransferase</keyword>
<dbReference type="InterPro" id="IPR050390">
    <property type="entry name" value="C5-Methyltransferase"/>
</dbReference>
<evidence type="ECO:0000256" key="2">
    <source>
        <dbReference type="ARBA" id="ARBA00022603"/>
    </source>
</evidence>
<dbReference type="Proteomes" id="UP000198937">
    <property type="component" value="Unassembled WGS sequence"/>
</dbReference>
<dbReference type="RefSeq" id="WP_091434365.1">
    <property type="nucleotide sequence ID" value="NZ_BMMJ01000001.1"/>
</dbReference>
<dbReference type="PROSITE" id="PS00095">
    <property type="entry name" value="C5_MTASE_2"/>
    <property type="match status" value="1"/>
</dbReference>
<dbReference type="AlphaFoldDB" id="A0A1C6U4B2"/>
<dbReference type="PROSITE" id="PS51679">
    <property type="entry name" value="SAM_MT_C5"/>
    <property type="match status" value="1"/>
</dbReference>
<dbReference type="EMBL" id="FMIA01000002">
    <property type="protein sequence ID" value="SCL48867.1"/>
    <property type="molecule type" value="Genomic_DNA"/>
</dbReference>
<dbReference type="PANTHER" id="PTHR10629">
    <property type="entry name" value="CYTOSINE-SPECIFIC METHYLTRANSFERASE"/>
    <property type="match status" value="1"/>
</dbReference>
<feature type="active site" evidence="6">
    <location>
        <position position="110"/>
    </location>
</feature>
<protein>
    <recommendedName>
        <fullName evidence="1">DNA (cytosine-5-)-methyltransferase</fullName>
        <ecNumber evidence="1">2.1.1.37</ecNumber>
    </recommendedName>
</protein>
<dbReference type="Pfam" id="PF00145">
    <property type="entry name" value="DNA_methylase"/>
    <property type="match status" value="2"/>
</dbReference>
<dbReference type="STRING" id="683228.GA0070617_1004"/>
<dbReference type="Gene3D" id="3.90.120.10">
    <property type="entry name" value="DNA Methylase, subunit A, domain 2"/>
    <property type="match status" value="1"/>
</dbReference>
<gene>
    <name evidence="8" type="ORF">GA0070617_1004</name>
</gene>
<dbReference type="GO" id="GO:0009307">
    <property type="term" value="P:DNA restriction-modification system"/>
    <property type="evidence" value="ECO:0007669"/>
    <property type="project" value="UniProtKB-KW"/>
</dbReference>
<evidence type="ECO:0000256" key="6">
    <source>
        <dbReference type="PROSITE-ProRule" id="PRU01016"/>
    </source>
</evidence>
<proteinExistence type="inferred from homology"/>
<accession>A0A1C6U4B2</accession>
<keyword evidence="4 6" id="KW-0949">S-adenosyl-L-methionine</keyword>
<dbReference type="InterPro" id="IPR001525">
    <property type="entry name" value="C5_MeTfrase"/>
</dbReference>
<keyword evidence="3 6" id="KW-0808">Transferase</keyword>
<dbReference type="InterPro" id="IPR029063">
    <property type="entry name" value="SAM-dependent_MTases_sf"/>
</dbReference>
<evidence type="ECO:0000256" key="1">
    <source>
        <dbReference type="ARBA" id="ARBA00011975"/>
    </source>
</evidence>